<organism evidence="1 2">
    <name type="scientific">Plantactinospora endophytica</name>
    <dbReference type="NCBI Taxonomy" id="673535"/>
    <lineage>
        <taxon>Bacteria</taxon>
        <taxon>Bacillati</taxon>
        <taxon>Actinomycetota</taxon>
        <taxon>Actinomycetes</taxon>
        <taxon>Micromonosporales</taxon>
        <taxon>Micromonosporaceae</taxon>
        <taxon>Plantactinospora</taxon>
    </lineage>
</organism>
<sequence>MSTDPIGVVKRELLVRQLDSWTPAALHRSRRVTFAQAYAGADGGVADAALRVFAEFADLLRGRRTTALTIGPADDHDLSARHAAAQSELPDGLTAHLVPGGVERLPVGLKAAGAAGAPLLVYLDGTGGPGPAPEILAAVAGGRPAELLLVLDPPVWSGADHRRLLTEAGLPLVTEVELVAETPARSEVLVFGTAAGKRLDAFKNALWAVDEYAGVRYRDPADPEGHLLDISLAPHPGPLRRELLTRLATVGAASVTELRQFTAERTVYRPADTNRVLLALLAAGLVRREPEAGRLAGDVTITTAPTP</sequence>
<keyword evidence="2" id="KW-1185">Reference proteome</keyword>
<name>A0ABQ4EAC0_9ACTN</name>
<dbReference type="Proteomes" id="UP000646749">
    <property type="component" value="Unassembled WGS sequence"/>
</dbReference>
<comment type="caution">
    <text evidence="1">The sequence shown here is derived from an EMBL/GenBank/DDBJ whole genome shotgun (WGS) entry which is preliminary data.</text>
</comment>
<evidence type="ECO:0008006" key="3">
    <source>
        <dbReference type="Google" id="ProtNLM"/>
    </source>
</evidence>
<dbReference type="RefSeq" id="WP_203869976.1">
    <property type="nucleotide sequence ID" value="NZ_BONW01000039.1"/>
</dbReference>
<protein>
    <recommendedName>
        <fullName evidence="3">MarR family transcriptional regulator</fullName>
    </recommendedName>
</protein>
<proteinExistence type="predicted"/>
<accession>A0ABQ4EAC0</accession>
<dbReference type="EMBL" id="BONW01000039">
    <property type="protein sequence ID" value="GIG91610.1"/>
    <property type="molecule type" value="Genomic_DNA"/>
</dbReference>
<evidence type="ECO:0000313" key="2">
    <source>
        <dbReference type="Proteomes" id="UP000646749"/>
    </source>
</evidence>
<evidence type="ECO:0000313" key="1">
    <source>
        <dbReference type="EMBL" id="GIG91610.1"/>
    </source>
</evidence>
<gene>
    <name evidence="1" type="ORF">Pen02_65460</name>
</gene>
<reference evidence="1 2" key="1">
    <citation type="submission" date="2021-01" db="EMBL/GenBank/DDBJ databases">
        <title>Whole genome shotgun sequence of Plantactinospora endophytica NBRC 110450.</title>
        <authorList>
            <person name="Komaki H."/>
            <person name="Tamura T."/>
        </authorList>
    </citation>
    <scope>NUCLEOTIDE SEQUENCE [LARGE SCALE GENOMIC DNA]</scope>
    <source>
        <strain evidence="1 2">NBRC 110450</strain>
    </source>
</reference>